<evidence type="ECO:0000256" key="7">
    <source>
        <dbReference type="ARBA" id="ARBA00022989"/>
    </source>
</evidence>
<comment type="function">
    <text evidence="10">Involved in protein export. Participates in an early event of protein translocation.</text>
</comment>
<protein>
    <recommendedName>
        <fullName evidence="10">Protein-export membrane protein SecG</fullName>
    </recommendedName>
</protein>
<evidence type="ECO:0000313" key="12">
    <source>
        <dbReference type="Proteomes" id="UP000308489"/>
    </source>
</evidence>
<keyword evidence="12" id="KW-1185">Reference proteome</keyword>
<organism evidence="11 12">
    <name type="scientific">Hathewaya histolytica</name>
    <name type="common">Clostridium histolyticum</name>
    <dbReference type="NCBI Taxonomy" id="1498"/>
    <lineage>
        <taxon>Bacteria</taxon>
        <taxon>Bacillati</taxon>
        <taxon>Bacillota</taxon>
        <taxon>Clostridia</taxon>
        <taxon>Eubacteriales</taxon>
        <taxon>Clostridiaceae</taxon>
        <taxon>Hathewaya</taxon>
    </lineage>
</organism>
<comment type="similarity">
    <text evidence="2 10">Belongs to the SecG family.</text>
</comment>
<evidence type="ECO:0000256" key="3">
    <source>
        <dbReference type="ARBA" id="ARBA00022448"/>
    </source>
</evidence>
<sequence length="76" mass="8314">MRTFLNISLVILSIIIIVSVMLQPSKNEGITSLISGGNENYFSKNKVRTYETTLARITVVSSALFALVVIGLNVIK</sequence>
<proteinExistence type="inferred from homology"/>
<keyword evidence="7 10" id="KW-1133">Transmembrane helix</keyword>
<dbReference type="AlphaFoldDB" id="A0A4U9R8Z7"/>
<dbReference type="Proteomes" id="UP000308489">
    <property type="component" value="Chromosome 1"/>
</dbReference>
<dbReference type="OrthoDB" id="1708246at2"/>
<reference evidence="11 12" key="1">
    <citation type="submission" date="2019-05" db="EMBL/GenBank/DDBJ databases">
        <authorList>
            <consortium name="Pathogen Informatics"/>
        </authorList>
    </citation>
    <scope>NUCLEOTIDE SEQUENCE [LARGE SCALE GENOMIC DNA]</scope>
    <source>
        <strain evidence="11 12">NCTC503</strain>
    </source>
</reference>
<dbReference type="GO" id="GO:0015450">
    <property type="term" value="F:protein-transporting ATPase activity"/>
    <property type="evidence" value="ECO:0007669"/>
    <property type="project" value="UniProtKB-UniRule"/>
</dbReference>
<dbReference type="GO" id="GO:0009306">
    <property type="term" value="P:protein secretion"/>
    <property type="evidence" value="ECO:0007669"/>
    <property type="project" value="UniProtKB-UniRule"/>
</dbReference>
<dbReference type="Pfam" id="PF03840">
    <property type="entry name" value="SecG"/>
    <property type="match status" value="1"/>
</dbReference>
<comment type="subcellular location">
    <subcellularLocation>
        <location evidence="1 10">Cell membrane</location>
        <topology evidence="1 10">Multi-pass membrane protein</topology>
    </subcellularLocation>
</comment>
<evidence type="ECO:0000256" key="5">
    <source>
        <dbReference type="ARBA" id="ARBA00022692"/>
    </source>
</evidence>
<dbReference type="PANTHER" id="PTHR34182:SF1">
    <property type="entry name" value="PROTEIN-EXPORT MEMBRANE PROTEIN SECG"/>
    <property type="match status" value="1"/>
</dbReference>
<dbReference type="GO" id="GO:0043952">
    <property type="term" value="P:protein transport by the Sec complex"/>
    <property type="evidence" value="ECO:0007669"/>
    <property type="project" value="TreeGrafter"/>
</dbReference>
<accession>A0A4U9R8Z7</accession>
<dbReference type="EMBL" id="LR590481">
    <property type="protein sequence ID" value="VTQ85160.1"/>
    <property type="molecule type" value="Genomic_DNA"/>
</dbReference>
<dbReference type="PANTHER" id="PTHR34182">
    <property type="entry name" value="PROTEIN-EXPORT MEMBRANE PROTEIN SECG"/>
    <property type="match status" value="1"/>
</dbReference>
<keyword evidence="5 10" id="KW-0812">Transmembrane</keyword>
<keyword evidence="3 10" id="KW-0813">Transport</keyword>
<evidence type="ECO:0000313" key="11">
    <source>
        <dbReference type="EMBL" id="VTQ85160.1"/>
    </source>
</evidence>
<dbReference type="KEGG" id="hhw:NCTC503_00681"/>
<keyword evidence="4 10" id="KW-1003">Cell membrane</keyword>
<evidence type="ECO:0000256" key="2">
    <source>
        <dbReference type="ARBA" id="ARBA00008445"/>
    </source>
</evidence>
<dbReference type="InterPro" id="IPR004692">
    <property type="entry name" value="SecG"/>
</dbReference>
<dbReference type="GO" id="GO:0065002">
    <property type="term" value="P:intracellular protein transmembrane transport"/>
    <property type="evidence" value="ECO:0007669"/>
    <property type="project" value="TreeGrafter"/>
</dbReference>
<evidence type="ECO:0000256" key="4">
    <source>
        <dbReference type="ARBA" id="ARBA00022475"/>
    </source>
</evidence>
<keyword evidence="8 10" id="KW-0811">Translocation</keyword>
<evidence type="ECO:0000256" key="1">
    <source>
        <dbReference type="ARBA" id="ARBA00004651"/>
    </source>
</evidence>
<keyword evidence="6 10" id="KW-0653">Protein transport</keyword>
<evidence type="ECO:0000256" key="9">
    <source>
        <dbReference type="ARBA" id="ARBA00023136"/>
    </source>
</evidence>
<dbReference type="NCBIfam" id="TIGR00810">
    <property type="entry name" value="secG"/>
    <property type="match status" value="1"/>
</dbReference>
<dbReference type="RefSeq" id="WP_138209441.1">
    <property type="nucleotide sequence ID" value="NZ_CBCRUQ010000001.1"/>
</dbReference>
<dbReference type="GO" id="GO:0005886">
    <property type="term" value="C:plasma membrane"/>
    <property type="evidence" value="ECO:0007669"/>
    <property type="project" value="UniProtKB-SubCell"/>
</dbReference>
<keyword evidence="9 10" id="KW-0472">Membrane</keyword>
<feature type="transmembrane region" description="Helical" evidence="10">
    <location>
        <begin position="54"/>
        <end position="75"/>
    </location>
</feature>
<evidence type="ECO:0000256" key="6">
    <source>
        <dbReference type="ARBA" id="ARBA00022927"/>
    </source>
</evidence>
<evidence type="ECO:0000256" key="8">
    <source>
        <dbReference type="ARBA" id="ARBA00023010"/>
    </source>
</evidence>
<gene>
    <name evidence="11" type="ORF">NCTC503_00681</name>
</gene>
<evidence type="ECO:0000256" key="10">
    <source>
        <dbReference type="RuleBase" id="RU365087"/>
    </source>
</evidence>
<feature type="transmembrane region" description="Helical" evidence="10">
    <location>
        <begin position="7"/>
        <end position="25"/>
    </location>
</feature>
<name>A0A4U9R8Z7_HATHI</name>